<feature type="compositionally biased region" description="Low complexity" evidence="1">
    <location>
        <begin position="68"/>
        <end position="89"/>
    </location>
</feature>
<evidence type="ECO:0000256" key="2">
    <source>
        <dbReference type="SAM" id="SignalP"/>
    </source>
</evidence>
<dbReference type="EMBL" id="JAJVCZ030000001">
    <property type="protein sequence ID" value="KAL0264180.1"/>
    <property type="molecule type" value="Genomic_DNA"/>
</dbReference>
<evidence type="ECO:0000256" key="1">
    <source>
        <dbReference type="SAM" id="MobiDB-lite"/>
    </source>
</evidence>
<comment type="caution">
    <text evidence="3">The sequence shown here is derived from an EMBL/GenBank/DDBJ whole genome shotgun (WGS) entry which is preliminary data.</text>
</comment>
<feature type="region of interest" description="Disordered" evidence="1">
    <location>
        <begin position="45"/>
        <end position="103"/>
    </location>
</feature>
<dbReference type="GeneID" id="92004211"/>
<proteinExistence type="predicted"/>
<name>A0ABR3CTF0_9PEZI</name>
<reference evidence="3 4" key="1">
    <citation type="submission" date="2024-02" db="EMBL/GenBank/DDBJ databases">
        <title>De novo assembly and annotation of 12 fungi associated with fruit tree decline syndrome in Ontario, Canada.</title>
        <authorList>
            <person name="Sulman M."/>
            <person name="Ellouze W."/>
            <person name="Ilyukhin E."/>
        </authorList>
    </citation>
    <scope>NUCLEOTIDE SEQUENCE [LARGE SCALE GENOMIC DNA]</scope>
    <source>
        <strain evidence="3 4">FDS-637</strain>
    </source>
</reference>
<sequence>MAMKYSTATVFLLTSLTVAVPLYPLTAPPVKSVESIKGLNVVGRAVTTDGNGSDNSAGNGDGDGNSAGNGDSAGNDNSAGNGNEADGNSLLGDNNSLIGDINL</sequence>
<dbReference type="RefSeq" id="XP_066636920.1">
    <property type="nucleotide sequence ID" value="XM_066771641.1"/>
</dbReference>
<dbReference type="Proteomes" id="UP001430584">
    <property type="component" value="Unassembled WGS sequence"/>
</dbReference>
<evidence type="ECO:0000313" key="3">
    <source>
        <dbReference type="EMBL" id="KAL0264180.1"/>
    </source>
</evidence>
<feature type="signal peptide" evidence="2">
    <location>
        <begin position="1"/>
        <end position="19"/>
    </location>
</feature>
<organism evidence="3 4">
    <name type="scientific">Diplodia seriata</name>
    <dbReference type="NCBI Taxonomy" id="420778"/>
    <lineage>
        <taxon>Eukaryota</taxon>
        <taxon>Fungi</taxon>
        <taxon>Dikarya</taxon>
        <taxon>Ascomycota</taxon>
        <taxon>Pezizomycotina</taxon>
        <taxon>Dothideomycetes</taxon>
        <taxon>Dothideomycetes incertae sedis</taxon>
        <taxon>Botryosphaeriales</taxon>
        <taxon>Botryosphaeriaceae</taxon>
        <taxon>Diplodia</taxon>
    </lineage>
</organism>
<feature type="chain" id="PRO_5046031199" evidence="2">
    <location>
        <begin position="20"/>
        <end position="103"/>
    </location>
</feature>
<evidence type="ECO:0000313" key="4">
    <source>
        <dbReference type="Proteomes" id="UP001430584"/>
    </source>
</evidence>
<gene>
    <name evidence="3" type="ORF">SLS55_000126</name>
</gene>
<keyword evidence="4" id="KW-1185">Reference proteome</keyword>
<accession>A0ABR3CTF0</accession>
<feature type="compositionally biased region" description="Low complexity" evidence="1">
    <location>
        <begin position="49"/>
        <end position="58"/>
    </location>
</feature>
<keyword evidence="2" id="KW-0732">Signal</keyword>
<protein>
    <submittedName>
        <fullName evidence="3">Uncharacterized protein</fullName>
    </submittedName>
</protein>